<protein>
    <submittedName>
        <fullName evidence="1">7617_t:CDS:1</fullName>
    </submittedName>
</protein>
<dbReference type="Proteomes" id="UP000789508">
    <property type="component" value="Unassembled WGS sequence"/>
</dbReference>
<gene>
    <name evidence="1" type="ORF">ALEPTO_LOCUS2203</name>
</gene>
<evidence type="ECO:0000313" key="2">
    <source>
        <dbReference type="Proteomes" id="UP000789508"/>
    </source>
</evidence>
<dbReference type="AlphaFoldDB" id="A0A9N8W2V0"/>
<dbReference type="OrthoDB" id="10450587at2759"/>
<reference evidence="1" key="1">
    <citation type="submission" date="2021-06" db="EMBL/GenBank/DDBJ databases">
        <authorList>
            <person name="Kallberg Y."/>
            <person name="Tangrot J."/>
            <person name="Rosling A."/>
        </authorList>
    </citation>
    <scope>NUCLEOTIDE SEQUENCE</scope>
    <source>
        <strain evidence="1">FL130A</strain>
    </source>
</reference>
<name>A0A9N8W2V0_9GLOM</name>
<comment type="caution">
    <text evidence="1">The sequence shown here is derived from an EMBL/GenBank/DDBJ whole genome shotgun (WGS) entry which is preliminary data.</text>
</comment>
<dbReference type="EMBL" id="CAJVPS010000306">
    <property type="protein sequence ID" value="CAG8475143.1"/>
    <property type="molecule type" value="Genomic_DNA"/>
</dbReference>
<proteinExistence type="predicted"/>
<keyword evidence="2" id="KW-1185">Reference proteome</keyword>
<organism evidence="1 2">
    <name type="scientific">Ambispora leptoticha</name>
    <dbReference type="NCBI Taxonomy" id="144679"/>
    <lineage>
        <taxon>Eukaryota</taxon>
        <taxon>Fungi</taxon>
        <taxon>Fungi incertae sedis</taxon>
        <taxon>Mucoromycota</taxon>
        <taxon>Glomeromycotina</taxon>
        <taxon>Glomeromycetes</taxon>
        <taxon>Archaeosporales</taxon>
        <taxon>Ambisporaceae</taxon>
        <taxon>Ambispora</taxon>
    </lineage>
</organism>
<sequence>MAVLKSIDLPAIDKKQNLEIDTTGRHSIFQIRGAFYPPRRRKRKSQNSNPKIVKGKMLNCKEVLADEDIQLLETYLERIDQKLAKLTTIVEKEQNKELQPLNVKNLKFSFLNIDVLLELSKNLGNGAALSEKAICEQQEQVFSEQRLTNSYRQ</sequence>
<accession>A0A9N8W2V0</accession>
<evidence type="ECO:0000313" key="1">
    <source>
        <dbReference type="EMBL" id="CAG8475143.1"/>
    </source>
</evidence>